<dbReference type="AlphaFoldDB" id="A0A1M6LTB3"/>
<reference evidence="1 2" key="1">
    <citation type="submission" date="2016-11" db="EMBL/GenBank/DDBJ databases">
        <authorList>
            <person name="Jaros S."/>
            <person name="Januszkiewicz K."/>
            <person name="Wedrychowicz H."/>
        </authorList>
    </citation>
    <scope>NUCLEOTIDE SEQUENCE [LARGE SCALE GENOMIC DNA]</scope>
    <source>
        <strain evidence="1 2">DSM 21074</strain>
    </source>
</reference>
<evidence type="ECO:0000313" key="2">
    <source>
        <dbReference type="Proteomes" id="UP000184418"/>
    </source>
</evidence>
<dbReference type="STRING" id="1121955.SAMN02745146_0044"/>
<accession>A0A1M6LTB3</accession>
<organism evidence="1 2">
    <name type="scientific">Hymenobacter daecheongensis DSM 21074</name>
    <dbReference type="NCBI Taxonomy" id="1121955"/>
    <lineage>
        <taxon>Bacteria</taxon>
        <taxon>Pseudomonadati</taxon>
        <taxon>Bacteroidota</taxon>
        <taxon>Cytophagia</taxon>
        <taxon>Cytophagales</taxon>
        <taxon>Hymenobacteraceae</taxon>
        <taxon>Hymenobacter</taxon>
    </lineage>
</organism>
<dbReference type="EMBL" id="FQYN01000010">
    <property type="protein sequence ID" value="SHJ74395.1"/>
    <property type="molecule type" value="Genomic_DNA"/>
</dbReference>
<name>A0A1M6LTB3_9BACT</name>
<sequence length="207" mass="22503">MKTRLLLLYTVLLLGAASCKSTERAVFRLSGSPIPTRLPMLEASVDIGPWVNTEGALPEDARLLFLRELRQNVTVPTDSAQFGYAKLVITNSSMRRAGKAFLVTQMLTLMTPTLIGIPMEYYCTKLEATVQILNAKGETLGTYTGTGDSRIRVAMYHGYGQTGAPRLSDVTALKQALNEIRPKLAADAGRLRDELMVSGPLEAALGQ</sequence>
<evidence type="ECO:0000313" key="1">
    <source>
        <dbReference type="EMBL" id="SHJ74395.1"/>
    </source>
</evidence>
<evidence type="ECO:0008006" key="3">
    <source>
        <dbReference type="Google" id="ProtNLM"/>
    </source>
</evidence>
<proteinExistence type="predicted"/>
<dbReference type="Proteomes" id="UP000184418">
    <property type="component" value="Unassembled WGS sequence"/>
</dbReference>
<protein>
    <recommendedName>
        <fullName evidence="3">Lipoprotein</fullName>
    </recommendedName>
</protein>
<gene>
    <name evidence="1" type="ORF">SAMN02745146_0044</name>
</gene>
<dbReference type="PROSITE" id="PS51257">
    <property type="entry name" value="PROKAR_LIPOPROTEIN"/>
    <property type="match status" value="1"/>
</dbReference>
<dbReference type="OrthoDB" id="878909at2"/>
<keyword evidence="2" id="KW-1185">Reference proteome</keyword>
<dbReference type="RefSeq" id="WP_143164247.1">
    <property type="nucleotide sequence ID" value="NZ_FQYN01000010.1"/>
</dbReference>